<dbReference type="Pfam" id="PF01228">
    <property type="entry name" value="Gly_radical"/>
    <property type="match status" value="1"/>
</dbReference>
<comment type="caution">
    <text evidence="7">The sequence shown here is derived from an EMBL/GenBank/DDBJ whole genome shotgun (WGS) entry which is preliminary data.</text>
</comment>
<dbReference type="InterPro" id="IPR030897">
    <property type="entry name" value="Choline_CutC"/>
</dbReference>
<dbReference type="EMBL" id="JAFJZZ010000011">
    <property type="protein sequence ID" value="MBN7774548.1"/>
    <property type="molecule type" value="Genomic_DNA"/>
</dbReference>
<sequence length="847" mass="94978">MDIREFSDKFVEATKNMSAEERASLMKMFESVSHEITKVEPADSGVVHTNTDGEVPNGITERLKKLKENYLTQVPTITTHRARAVTKIAKENPGMPKIMLRAKCFRYCCETAPLVIQDNELIVGAPCGAPRAGAFSPDIAWRWMQDEIDTIGTRPQDPFYISEEDKKIMREELFPFWAGKSVDEYCEDQYREAGVWELSAESYVSDCSYHATNGGGDSNPGYDVILMKKGMLDIQKEAQENLAKLDYENPEDIEKIYFYKSIIDTTEGIMIYAKRMSAYAAELATKEINPKRKAELLKISEVNAKVPAHKPETFWEAIQSMFTIESLLVVEENQTGMSIGRADQYMYPFYKADVESGRINDFEAFELAGCMLIKLSEMMWVTSEGASKFFAGYQPFVNMCVGGVDRAGQDATNDLTYLLMDAVRHVRIYQPSLACRIHKSSPQKYMKKIVDVIRSGMGFPACHFDDTHIKMMLAKGVSIEDARDYCLMGCVEPQKSGRLYQWTSTAYTQWPICIELVLNHGVPLWYGKQVCPDFGDISQYKTYEEFDAAVKKMIQYVTKWTSVATVISQRVHKDLAPKPLMSIMFEGCMEKAKDVSAGGAMYNFGPGVVWSGLATYTDSMAAIKKVVFDDKKYTLAELNEGLKVDFVGYEKMKADCLAAPKYGNDDDYADLIAADLINFTEMDHRKYKTLYSVLSHGTLSISNNTPFGQLLGASANGRAAWSPLSDGISPTQGADYKGPTAIIKSVSKLSCDNMNIGMVHNFKLMSGLLDTPEGEAGIIALLRASCAMGNGEMQFNYLDNKTLVEAQKHPEQYRDLVVRVAGYSAFFVELCKDVQDEIISRTMLTHF</sequence>
<comment type="function">
    <text evidence="3">Glycine radical enzyme that catalyzes the cleavage of a C-N bond in choline, producing trimethylamine (TMA) and acetaldehyde.</text>
</comment>
<dbReference type="GO" id="GO:0005829">
    <property type="term" value="C:cytosol"/>
    <property type="evidence" value="ECO:0007669"/>
    <property type="project" value="TreeGrafter"/>
</dbReference>
<reference evidence="7" key="1">
    <citation type="submission" date="2021-02" db="EMBL/GenBank/DDBJ databases">
        <title>Abyssanaerobacter marinus gen.nov., sp., nov, anaerobic bacterium isolated from the Onnuri vent field of Indian Ocean and suggestion of Mogibacteriaceae fam. nov., and proposal of reclassification of ambiguous this family's genus member.</title>
        <authorList>
            <person name="Kim Y.J."/>
            <person name="Yang J.-A."/>
        </authorList>
    </citation>
    <scope>NUCLEOTIDE SEQUENCE</scope>
    <source>
        <strain evidence="7">DSM 2634</strain>
    </source>
</reference>
<keyword evidence="2 3" id="KW-0456">Lyase</keyword>
<comment type="PTM">
    <text evidence="3">Requires the activating protein CutD to generate the key active site glycyl radical on Gly-822 that is involved in catalysis.</text>
</comment>
<evidence type="ECO:0000313" key="8">
    <source>
        <dbReference type="Proteomes" id="UP000664545"/>
    </source>
</evidence>
<dbReference type="InterPro" id="IPR051215">
    <property type="entry name" value="GRE"/>
</dbReference>
<dbReference type="PROSITE" id="PS51554">
    <property type="entry name" value="PFL"/>
    <property type="match status" value="1"/>
</dbReference>
<evidence type="ECO:0000256" key="2">
    <source>
        <dbReference type="ARBA" id="ARBA00023239"/>
    </source>
</evidence>
<dbReference type="EC" id="4.3.99.4" evidence="3"/>
<dbReference type="GO" id="GO:0042426">
    <property type="term" value="P:choline catabolic process"/>
    <property type="evidence" value="ECO:0007669"/>
    <property type="project" value="UniProtKB-UniRule"/>
</dbReference>
<dbReference type="SUPFAM" id="SSF51998">
    <property type="entry name" value="PFL-like glycyl radical enzymes"/>
    <property type="match status" value="1"/>
</dbReference>
<dbReference type="Proteomes" id="UP000664545">
    <property type="component" value="Unassembled WGS sequence"/>
</dbReference>
<feature type="modified residue" description="Glycine radical" evidence="3 4">
    <location>
        <position position="822"/>
    </location>
</feature>
<feature type="domain" description="Glycine radical" evidence="5">
    <location>
        <begin position="726"/>
        <end position="847"/>
    </location>
</feature>
<dbReference type="Pfam" id="PF02901">
    <property type="entry name" value="PFL-like"/>
    <property type="match status" value="1"/>
</dbReference>
<dbReference type="Gene3D" id="3.20.70.20">
    <property type="match status" value="1"/>
</dbReference>
<dbReference type="HAMAP" id="MF_02058">
    <property type="entry name" value="Choline_CutC"/>
    <property type="match status" value="1"/>
</dbReference>
<organism evidence="7 8">
    <name type="scientific">Clostridium aminobutyricum</name>
    <dbReference type="NCBI Taxonomy" id="33953"/>
    <lineage>
        <taxon>Bacteria</taxon>
        <taxon>Bacillati</taxon>
        <taxon>Bacillota</taxon>
        <taxon>Clostridia</taxon>
        <taxon>Eubacteriales</taxon>
        <taxon>Clostridiaceae</taxon>
        <taxon>Clostridium</taxon>
    </lineage>
</organism>
<evidence type="ECO:0000256" key="3">
    <source>
        <dbReference type="HAMAP-Rule" id="MF_02058"/>
    </source>
</evidence>
<comment type="similarity">
    <text evidence="3">Belongs to the glycyl radical enzyme (GRE) family. CutC subfamily.</text>
</comment>
<feature type="domain" description="PFL" evidence="6">
    <location>
        <begin position="61"/>
        <end position="719"/>
    </location>
</feature>
<dbReference type="RefSeq" id="WP_206583390.1">
    <property type="nucleotide sequence ID" value="NZ_JAFJZZ010000011.1"/>
</dbReference>
<evidence type="ECO:0000256" key="4">
    <source>
        <dbReference type="PROSITE-ProRule" id="PRU00493"/>
    </source>
</evidence>
<evidence type="ECO:0000259" key="6">
    <source>
        <dbReference type="PROSITE" id="PS51554"/>
    </source>
</evidence>
<proteinExistence type="inferred from homology"/>
<dbReference type="NCBIfam" id="TIGR04394">
    <property type="entry name" value="choline_CutC"/>
    <property type="match status" value="1"/>
</dbReference>
<evidence type="ECO:0000259" key="5">
    <source>
        <dbReference type="PROSITE" id="PS51149"/>
    </source>
</evidence>
<dbReference type="PANTHER" id="PTHR43641">
    <property type="entry name" value="FORMATE ACETYLTRANSFERASE 3-RELATED"/>
    <property type="match status" value="1"/>
</dbReference>
<comment type="catalytic activity">
    <reaction evidence="3">
        <text>choline = trimethylamine + acetaldehyde</text>
        <dbReference type="Rhea" id="RHEA:35095"/>
        <dbReference type="ChEBI" id="CHEBI:15343"/>
        <dbReference type="ChEBI" id="CHEBI:15354"/>
        <dbReference type="ChEBI" id="CHEBI:58389"/>
        <dbReference type="EC" id="4.3.99.4"/>
    </reaction>
</comment>
<feature type="active site" description="Cysteine radical intermediate" evidence="3">
    <location>
        <position position="490"/>
    </location>
</feature>
<feature type="active site" description="Proton acceptor" evidence="3">
    <location>
        <position position="492"/>
    </location>
</feature>
<dbReference type="InterPro" id="IPR019777">
    <property type="entry name" value="Form_AcTrfase_GR_CS"/>
</dbReference>
<dbReference type="GO" id="GO:0120525">
    <property type="term" value="F:choline trimethylamine lyase activity"/>
    <property type="evidence" value="ECO:0007669"/>
    <property type="project" value="UniProtKB-EC"/>
</dbReference>
<dbReference type="CDD" id="cd01677">
    <property type="entry name" value="PFL2_DhaB_BssA"/>
    <property type="match status" value="1"/>
</dbReference>
<name>A0A939DC35_CLOAM</name>
<dbReference type="InterPro" id="IPR001150">
    <property type="entry name" value="Gly_radical"/>
</dbReference>
<gene>
    <name evidence="3 7" type="primary">cutC</name>
    <name evidence="7" type="ORF">JYB65_14365</name>
</gene>
<keyword evidence="8" id="KW-1185">Reference proteome</keyword>
<comment type="pathway">
    <text evidence="3">Amine and polyamine metabolism; choline degradation.</text>
</comment>
<evidence type="ECO:0000313" key="7">
    <source>
        <dbReference type="EMBL" id="MBN7774548.1"/>
    </source>
</evidence>
<dbReference type="InterPro" id="IPR004184">
    <property type="entry name" value="PFL_dom"/>
</dbReference>
<dbReference type="AlphaFoldDB" id="A0A939DC35"/>
<protein>
    <recommendedName>
        <fullName evidence="3">Choline trimethylamine-lyase</fullName>
        <shortName evidence="3">Choline TMA-lyase</shortName>
        <ecNumber evidence="3">4.3.99.4</ecNumber>
    </recommendedName>
    <alternativeName>
        <fullName evidence="3">Choline utilization protein C</fullName>
    </alternativeName>
</protein>
<dbReference type="PANTHER" id="PTHR43641:SF2">
    <property type="entry name" value="DEHYDRATASE YBIW-RELATED"/>
    <property type="match status" value="1"/>
</dbReference>
<evidence type="ECO:0000256" key="1">
    <source>
        <dbReference type="ARBA" id="ARBA00022818"/>
    </source>
</evidence>
<dbReference type="PROSITE" id="PS51149">
    <property type="entry name" value="GLY_RADICAL_2"/>
    <property type="match status" value="1"/>
</dbReference>
<dbReference type="PROSITE" id="PS00850">
    <property type="entry name" value="GLY_RADICAL_1"/>
    <property type="match status" value="1"/>
</dbReference>
<accession>A0A939DC35</accession>
<keyword evidence="1 3" id="KW-0556">Organic radical</keyword>